<reference evidence="5 6" key="1">
    <citation type="submission" date="2016-02" db="EMBL/GenBank/DDBJ databases">
        <title>WGS assembly of Manihot esculenta.</title>
        <authorList>
            <person name="Bredeson J.V."/>
            <person name="Prochnik S.E."/>
            <person name="Lyons J.B."/>
            <person name="Schmutz J."/>
            <person name="Grimwood J."/>
            <person name="Vrebalov J."/>
            <person name="Bart R.S."/>
            <person name="Amuge T."/>
            <person name="Ferguson M.E."/>
            <person name="Green R."/>
            <person name="Putnam N."/>
            <person name="Stites J."/>
            <person name="Rounsley S."/>
            <person name="Rokhsar D.S."/>
        </authorList>
    </citation>
    <scope>NUCLEOTIDE SEQUENCE [LARGE SCALE GENOMIC DNA]</scope>
    <source>
        <strain evidence="6">cv. AM560-2</strain>
        <tissue evidence="5">Leaf</tissue>
    </source>
</reference>
<dbReference type="GO" id="GO:0005886">
    <property type="term" value="C:plasma membrane"/>
    <property type="evidence" value="ECO:0000318"/>
    <property type="project" value="GO_Central"/>
</dbReference>
<dbReference type="OrthoDB" id="264603at2759"/>
<dbReference type="STRING" id="3983.A0A251KDN9"/>
<comment type="similarity">
    <text evidence="1">Belongs to the VAMP-associated protein (VAP) (TC 9.B.17) family.</text>
</comment>
<dbReference type="SUPFAM" id="SSF49354">
    <property type="entry name" value="PapD-like"/>
    <property type="match status" value="1"/>
</dbReference>
<dbReference type="InterPro" id="IPR013783">
    <property type="entry name" value="Ig-like_fold"/>
</dbReference>
<dbReference type="GO" id="GO:0090158">
    <property type="term" value="P:endoplasmic reticulum membrane organization"/>
    <property type="evidence" value="ECO:0000318"/>
    <property type="project" value="GO_Central"/>
</dbReference>
<protein>
    <recommendedName>
        <fullName evidence="4">MSP domain-containing protein</fullName>
    </recommendedName>
</protein>
<dbReference type="AlphaFoldDB" id="A0A251KDN9"/>
<evidence type="ECO:0000256" key="1">
    <source>
        <dbReference type="ARBA" id="ARBA00008932"/>
    </source>
</evidence>
<dbReference type="PANTHER" id="PTHR10809">
    <property type="entry name" value="VESICLE-ASSOCIATED MEMBRANE PROTEIN-ASSOCIATED PROTEIN"/>
    <property type="match status" value="1"/>
</dbReference>
<dbReference type="Gramene" id="Manes.08G125700.2.v8.1">
    <property type="protein sequence ID" value="Manes.08G125700.2.v8.1.CDS"/>
    <property type="gene ID" value="Manes.08G125700.v8.1"/>
</dbReference>
<dbReference type="PROSITE" id="PS50202">
    <property type="entry name" value="MSP"/>
    <property type="match status" value="1"/>
</dbReference>
<dbReference type="FunFam" id="2.60.40.10:FF:000813">
    <property type="entry name" value="Vesicle-associated protein 1-1"/>
    <property type="match status" value="1"/>
</dbReference>
<proteinExistence type="inferred from homology"/>
<feature type="coiled-coil region" evidence="2">
    <location>
        <begin position="269"/>
        <end position="296"/>
    </location>
</feature>
<feature type="domain" description="MSP" evidence="4">
    <location>
        <begin position="5"/>
        <end position="125"/>
    </location>
</feature>
<dbReference type="Gene3D" id="2.60.40.10">
    <property type="entry name" value="Immunoglobulins"/>
    <property type="match status" value="1"/>
</dbReference>
<keyword evidence="3" id="KW-1133">Transmembrane helix</keyword>
<dbReference type="Proteomes" id="UP000091857">
    <property type="component" value="Chromosome 8"/>
</dbReference>
<accession>A0A251KDN9</accession>
<dbReference type="GO" id="GO:0061817">
    <property type="term" value="P:endoplasmic reticulum-plasma membrane tethering"/>
    <property type="evidence" value="ECO:0000318"/>
    <property type="project" value="GO_Central"/>
</dbReference>
<dbReference type="InterPro" id="IPR000535">
    <property type="entry name" value="MSP_dom"/>
</dbReference>
<dbReference type="GO" id="GO:0005789">
    <property type="term" value="C:endoplasmic reticulum membrane"/>
    <property type="evidence" value="ECO:0000318"/>
    <property type="project" value="GO_Central"/>
</dbReference>
<evidence type="ECO:0000313" key="6">
    <source>
        <dbReference type="Proteomes" id="UP000091857"/>
    </source>
</evidence>
<organism evidence="5 6">
    <name type="scientific">Manihot esculenta</name>
    <name type="common">Cassava</name>
    <name type="synonym">Jatropha manihot</name>
    <dbReference type="NCBI Taxonomy" id="3983"/>
    <lineage>
        <taxon>Eukaryota</taxon>
        <taxon>Viridiplantae</taxon>
        <taxon>Streptophyta</taxon>
        <taxon>Embryophyta</taxon>
        <taxon>Tracheophyta</taxon>
        <taxon>Spermatophyta</taxon>
        <taxon>Magnoliopsida</taxon>
        <taxon>eudicotyledons</taxon>
        <taxon>Gunneridae</taxon>
        <taxon>Pentapetalae</taxon>
        <taxon>rosids</taxon>
        <taxon>fabids</taxon>
        <taxon>Malpighiales</taxon>
        <taxon>Euphorbiaceae</taxon>
        <taxon>Crotonoideae</taxon>
        <taxon>Manihoteae</taxon>
        <taxon>Manihot</taxon>
    </lineage>
</organism>
<dbReference type="InterPro" id="IPR016763">
    <property type="entry name" value="VAP"/>
</dbReference>
<gene>
    <name evidence="5" type="ORF">MANES_08G125700</name>
</gene>
<dbReference type="GO" id="GO:0043495">
    <property type="term" value="F:protein-membrane adaptor activity"/>
    <property type="evidence" value="ECO:0000318"/>
    <property type="project" value="GO_Central"/>
</dbReference>
<dbReference type="Gramene" id="Manes.08G125700.6.v8.1">
    <property type="protein sequence ID" value="Manes.08G125700.6.v8.1.CDS"/>
    <property type="gene ID" value="Manes.08G125700.v8.1"/>
</dbReference>
<dbReference type="EMBL" id="CM004394">
    <property type="protein sequence ID" value="OAY44140.1"/>
    <property type="molecule type" value="Genomic_DNA"/>
</dbReference>
<name>A0A251KDN9_MANES</name>
<keyword evidence="2" id="KW-0175">Coiled coil</keyword>
<dbReference type="Gramene" id="Manes.08G125700.5.v8.1">
    <property type="protein sequence ID" value="Manes.08G125700.5.v8.1.CDS"/>
    <property type="gene ID" value="Manes.08G125700.v8.1"/>
</dbReference>
<keyword evidence="3" id="KW-0812">Transmembrane</keyword>
<sequence length="348" mass="38972">MSTQLLEIQPRELQFIFELKKQSSCAVRLTNITHHNVAFKVKTTSPKKYCVRPNVGIILPKSTCEFTVTMQAPKASIAEKACKDKFLIQSTVVATGTTEKDITPNMFNKDDGKYIEEIKLKVALISPPESPVLSPINGMLKQEPLLGASVLRDPVFSKVENTTPPHMVAEKVESQMFYSQEFKKEKDVELKPNKDIADQESNTANDAELMPSNNVVNVEEVNLANDEGLKPENDAINDNLAKDEQLSKPKSAEFITLASVEEVKFVNDIEEMKLKLNVLESKLNEAASTISKLSEERRLSIQDRKILQDELAMLRNRTSTRRAQVGFPLLFVVMVALISILLGYLSHP</sequence>
<dbReference type="EMBL" id="CM004394">
    <property type="protein sequence ID" value="OAY44141.1"/>
    <property type="molecule type" value="Genomic_DNA"/>
</dbReference>
<keyword evidence="3" id="KW-0472">Membrane</keyword>
<evidence type="ECO:0000259" key="4">
    <source>
        <dbReference type="PROSITE" id="PS50202"/>
    </source>
</evidence>
<keyword evidence="6" id="KW-1185">Reference proteome</keyword>
<dbReference type="PANTHER" id="PTHR10809:SF45">
    <property type="entry name" value="VESICLE-ASSOCIATED PROTEIN 2-2"/>
    <property type="match status" value="1"/>
</dbReference>
<evidence type="ECO:0000256" key="3">
    <source>
        <dbReference type="SAM" id="Phobius"/>
    </source>
</evidence>
<evidence type="ECO:0000256" key="2">
    <source>
        <dbReference type="SAM" id="Coils"/>
    </source>
</evidence>
<dbReference type="InterPro" id="IPR008962">
    <property type="entry name" value="PapD-like_sf"/>
</dbReference>
<feature type="transmembrane region" description="Helical" evidence="3">
    <location>
        <begin position="325"/>
        <end position="345"/>
    </location>
</feature>
<dbReference type="Pfam" id="PF00635">
    <property type="entry name" value="Motile_Sperm"/>
    <property type="match status" value="1"/>
</dbReference>
<dbReference type="PIRSF" id="PIRSF019693">
    <property type="entry name" value="VAMP-associated"/>
    <property type="match status" value="1"/>
</dbReference>
<evidence type="ECO:0000313" key="5">
    <source>
        <dbReference type="EMBL" id="OAY44140.1"/>
    </source>
</evidence>